<reference evidence="1" key="1">
    <citation type="journal article" date="2014" name="Front. Microbiol.">
        <title>High frequency of phylogenetically diverse reductive dehalogenase-homologous genes in deep subseafloor sedimentary metagenomes.</title>
        <authorList>
            <person name="Kawai M."/>
            <person name="Futagami T."/>
            <person name="Toyoda A."/>
            <person name="Takaki Y."/>
            <person name="Nishi S."/>
            <person name="Hori S."/>
            <person name="Arai W."/>
            <person name="Tsubouchi T."/>
            <person name="Morono Y."/>
            <person name="Uchiyama I."/>
            <person name="Ito T."/>
            <person name="Fujiyama A."/>
            <person name="Inagaki F."/>
            <person name="Takami H."/>
        </authorList>
    </citation>
    <scope>NUCLEOTIDE SEQUENCE</scope>
    <source>
        <strain evidence="1">Expedition CK06-06</strain>
    </source>
</reference>
<dbReference type="InterPro" id="IPR011004">
    <property type="entry name" value="Trimer_LpxA-like_sf"/>
</dbReference>
<dbReference type="AlphaFoldDB" id="X0XP59"/>
<dbReference type="PANTHER" id="PTHR42883:SF2">
    <property type="entry name" value="THYMIDYLYLTRANSFERASE"/>
    <property type="match status" value="1"/>
</dbReference>
<dbReference type="EMBL" id="BARS01058042">
    <property type="protein sequence ID" value="GAG44944.1"/>
    <property type="molecule type" value="Genomic_DNA"/>
</dbReference>
<dbReference type="SUPFAM" id="SSF51161">
    <property type="entry name" value="Trimeric LpxA-like enzymes"/>
    <property type="match status" value="1"/>
</dbReference>
<gene>
    <name evidence="1" type="ORF">S01H1_84838</name>
</gene>
<comment type="caution">
    <text evidence="1">The sequence shown here is derived from an EMBL/GenBank/DDBJ whole genome shotgun (WGS) entry which is preliminary data.</text>
</comment>
<organism evidence="1">
    <name type="scientific">marine sediment metagenome</name>
    <dbReference type="NCBI Taxonomy" id="412755"/>
    <lineage>
        <taxon>unclassified sequences</taxon>
        <taxon>metagenomes</taxon>
        <taxon>ecological metagenomes</taxon>
    </lineage>
</organism>
<proteinExistence type="predicted"/>
<evidence type="ECO:0000313" key="1">
    <source>
        <dbReference type="EMBL" id="GAG44944.1"/>
    </source>
</evidence>
<evidence type="ECO:0008006" key="2">
    <source>
        <dbReference type="Google" id="ProtNLM"/>
    </source>
</evidence>
<name>X0XP59_9ZZZZ</name>
<feature type="non-terminal residue" evidence="1">
    <location>
        <position position="117"/>
    </location>
</feature>
<feature type="non-terminal residue" evidence="1">
    <location>
        <position position="1"/>
    </location>
</feature>
<accession>X0XP59</accession>
<dbReference type="Gene3D" id="2.160.10.10">
    <property type="entry name" value="Hexapeptide repeat proteins"/>
    <property type="match status" value="1"/>
</dbReference>
<protein>
    <recommendedName>
        <fullName evidence="2">Nucleotidyl transferase domain-containing protein</fullName>
    </recommendedName>
</protein>
<sequence length="117" mass="12859">FALRAQELDRYWMDTGKMGDILEANAVVLDALPARKEGSIDSASQVRGKVIVERGAQVTNSVLEGPLIIGEESRIVDSEIGPHTSIYHHCQVKGSRIANSVVMEHTLVEDVGYRIQD</sequence>
<dbReference type="PANTHER" id="PTHR42883">
    <property type="entry name" value="GLUCOSE-1-PHOSPHATE THYMIDYLTRANSFERASE"/>
    <property type="match status" value="1"/>
</dbReference>